<dbReference type="AlphaFoldDB" id="E2PU50"/>
<dbReference type="SUPFAM" id="SSF50475">
    <property type="entry name" value="FMN-binding split barrel"/>
    <property type="match status" value="1"/>
</dbReference>
<gene>
    <name evidence="3" type="ORF">SCLAV_0593</name>
</gene>
<sequence length="185" mass="20951">MLSGRLSLTPSQFYCSREGTAMAAVQRRGRRIMMTPEELDAFLSERRTCRVATVAADGRPHVSALWFAWDGTSLWLYSLVRSRRWAELRRDPRLAVVVDSGEEYGELRGAELSGRAEFVGESPRTGRPCPELEAPERLFARKNFALDAMPHDGRHAWLRLTPEAITSWDFRKLSPHGGAPRPRAE</sequence>
<dbReference type="GO" id="GO:0005829">
    <property type="term" value="C:cytosol"/>
    <property type="evidence" value="ECO:0007669"/>
    <property type="project" value="TreeGrafter"/>
</dbReference>
<dbReference type="Proteomes" id="UP000002357">
    <property type="component" value="Chromosome"/>
</dbReference>
<dbReference type="GO" id="GO:0070967">
    <property type="term" value="F:coenzyme F420 binding"/>
    <property type="evidence" value="ECO:0007669"/>
    <property type="project" value="TreeGrafter"/>
</dbReference>
<feature type="domain" description="Pyridoxamine 5'-phosphate oxidase N-terminal" evidence="2">
    <location>
        <begin position="36"/>
        <end position="168"/>
    </location>
</feature>
<evidence type="ECO:0000313" key="4">
    <source>
        <dbReference type="Proteomes" id="UP000002357"/>
    </source>
</evidence>
<dbReference type="EMBL" id="CM000913">
    <property type="protein sequence ID" value="EFG05669.1"/>
    <property type="molecule type" value="Genomic_DNA"/>
</dbReference>
<dbReference type="GO" id="GO:0016627">
    <property type="term" value="F:oxidoreductase activity, acting on the CH-CH group of donors"/>
    <property type="evidence" value="ECO:0007669"/>
    <property type="project" value="TreeGrafter"/>
</dbReference>
<accession>E2PU50</accession>
<organism evidence="3 4">
    <name type="scientific">Streptomyces clavuligerus</name>
    <dbReference type="NCBI Taxonomy" id="1901"/>
    <lineage>
        <taxon>Bacteria</taxon>
        <taxon>Bacillati</taxon>
        <taxon>Actinomycetota</taxon>
        <taxon>Actinomycetes</taxon>
        <taxon>Kitasatosporales</taxon>
        <taxon>Streptomycetaceae</taxon>
        <taxon>Streptomyces</taxon>
    </lineage>
</organism>
<evidence type="ECO:0000259" key="2">
    <source>
        <dbReference type="Pfam" id="PF01243"/>
    </source>
</evidence>
<dbReference type="Pfam" id="PF01243">
    <property type="entry name" value="PNPOx_N"/>
    <property type="match status" value="1"/>
</dbReference>
<dbReference type="InterPro" id="IPR012349">
    <property type="entry name" value="Split_barrel_FMN-bd"/>
</dbReference>
<reference evidence="3 4" key="1">
    <citation type="journal article" date="2010" name="Genome Biol. Evol.">
        <title>The sequence of a 1.8-mb bacterial linear plasmid reveals a rich evolutionary reservoir of secondary metabolic pathways.</title>
        <authorList>
            <person name="Medema M.H."/>
            <person name="Trefzer A."/>
            <person name="Kovalchuk A."/>
            <person name="van den Berg M."/>
            <person name="Mueller U."/>
            <person name="Heijne W."/>
            <person name="Wu L."/>
            <person name="Alam M.T."/>
            <person name="Ronning C.M."/>
            <person name="Nierman W.C."/>
            <person name="Bovenberg R.A.L."/>
            <person name="Breitling R."/>
            <person name="Takano E."/>
        </authorList>
    </citation>
    <scope>NUCLEOTIDE SEQUENCE [LARGE SCALE GENOMIC DNA]</scope>
    <source>
        <strain evidence="4">ATCC 27064 / DSM 738 / JCM 4710 / NBRC 13307 / NCIMB 12785 / NRRL 3585 / VKM Ac-602</strain>
    </source>
</reference>
<evidence type="ECO:0000256" key="1">
    <source>
        <dbReference type="ARBA" id="ARBA00023002"/>
    </source>
</evidence>
<dbReference type="PANTHER" id="PTHR35176">
    <property type="entry name" value="HEME OXYGENASE HI_0854-RELATED"/>
    <property type="match status" value="1"/>
</dbReference>
<dbReference type="InterPro" id="IPR011576">
    <property type="entry name" value="Pyridox_Oxase_N"/>
</dbReference>
<protein>
    <submittedName>
        <fullName evidence="3">Putative pyridoxamine 5''''-phosphate oxidase-related protein</fullName>
    </submittedName>
</protein>
<evidence type="ECO:0000313" key="3">
    <source>
        <dbReference type="EMBL" id="EFG05669.1"/>
    </source>
</evidence>
<keyword evidence="4" id="KW-1185">Reference proteome</keyword>
<dbReference type="InterPro" id="IPR052019">
    <property type="entry name" value="F420H2_bilvrd_red/Heme_oxyg"/>
</dbReference>
<proteinExistence type="predicted"/>
<dbReference type="Gene3D" id="2.30.110.10">
    <property type="entry name" value="Electron Transport, Fmn-binding Protein, Chain A"/>
    <property type="match status" value="1"/>
</dbReference>
<dbReference type="eggNOG" id="COG3467">
    <property type="taxonomic scope" value="Bacteria"/>
</dbReference>
<keyword evidence="1" id="KW-0560">Oxidoreductase</keyword>
<name>E2PU50_STRCL</name>
<dbReference type="PANTHER" id="PTHR35176:SF6">
    <property type="entry name" value="HEME OXYGENASE HI_0854-RELATED"/>
    <property type="match status" value="1"/>
</dbReference>
<dbReference type="STRING" id="1901.BB341_24940"/>